<comment type="caution">
    <text evidence="2">The sequence shown here is derived from an EMBL/GenBank/DDBJ whole genome shotgun (WGS) entry which is preliminary data.</text>
</comment>
<gene>
    <name evidence="2" type="ORF">KDA27_20675</name>
</gene>
<keyword evidence="2" id="KW-0378">Hydrolase</keyword>
<reference evidence="2" key="2">
    <citation type="journal article" date="2021" name="Microbiome">
        <title>Successional dynamics and alternative stable states in a saline activated sludge microbial community over 9 years.</title>
        <authorList>
            <person name="Wang Y."/>
            <person name="Ye J."/>
            <person name="Ju F."/>
            <person name="Liu L."/>
            <person name="Boyd J.A."/>
            <person name="Deng Y."/>
            <person name="Parks D.H."/>
            <person name="Jiang X."/>
            <person name="Yin X."/>
            <person name="Woodcroft B.J."/>
            <person name="Tyson G.W."/>
            <person name="Hugenholtz P."/>
            <person name="Polz M.F."/>
            <person name="Zhang T."/>
        </authorList>
    </citation>
    <scope>NUCLEOTIDE SEQUENCE</scope>
    <source>
        <strain evidence="2">HKST-UBA02</strain>
    </source>
</reference>
<name>A0A956NGW9_UNCEI</name>
<dbReference type="GO" id="GO:0004180">
    <property type="term" value="F:carboxypeptidase activity"/>
    <property type="evidence" value="ECO:0007669"/>
    <property type="project" value="UniProtKB-KW"/>
</dbReference>
<feature type="chain" id="PRO_5036726528" evidence="1">
    <location>
        <begin position="19"/>
        <end position="278"/>
    </location>
</feature>
<evidence type="ECO:0000313" key="3">
    <source>
        <dbReference type="Proteomes" id="UP000739538"/>
    </source>
</evidence>
<dbReference type="InterPro" id="IPR008969">
    <property type="entry name" value="CarboxyPept-like_regulatory"/>
</dbReference>
<evidence type="ECO:0000256" key="1">
    <source>
        <dbReference type="SAM" id="SignalP"/>
    </source>
</evidence>
<dbReference type="SUPFAM" id="SSF49464">
    <property type="entry name" value="Carboxypeptidase regulatory domain-like"/>
    <property type="match status" value="1"/>
</dbReference>
<feature type="signal peptide" evidence="1">
    <location>
        <begin position="1"/>
        <end position="18"/>
    </location>
</feature>
<sequence>MKMLTLALAASTVLAAHAPDLEASPCALRGVVVFEETGKPIPFVNVVLVGTSFGSSTDAHGQFEICDLSPGEYTLRTLSIGHRDLIRQVDITSGAATTIELALAHSGMSLEDASAESVGVDVNVASSDFELTVVPAFADARAGDRLEFDVSLTNHSTESVLVGDLSGRTAFVRCPVQKLEVTGPPGGVRAGMVDTNGCDGVRLVTLSVGQTLTNTLSLQGTCLVPGTYEVTFTYSALSSDVRDWICLNDQQVGEWLRGAIRRAAKIELASSAEFSVRE</sequence>
<protein>
    <submittedName>
        <fullName evidence="2">Carboxypeptidase-like regulatory domain-containing protein</fullName>
    </submittedName>
</protein>
<dbReference type="Gene3D" id="2.60.40.1120">
    <property type="entry name" value="Carboxypeptidase-like, regulatory domain"/>
    <property type="match status" value="1"/>
</dbReference>
<dbReference type="AlphaFoldDB" id="A0A956NGW9"/>
<organism evidence="2 3">
    <name type="scientific">Eiseniibacteriota bacterium</name>
    <dbReference type="NCBI Taxonomy" id="2212470"/>
    <lineage>
        <taxon>Bacteria</taxon>
        <taxon>Candidatus Eiseniibacteriota</taxon>
    </lineage>
</organism>
<dbReference type="Pfam" id="PF13715">
    <property type="entry name" value="CarbopepD_reg_2"/>
    <property type="match status" value="1"/>
</dbReference>
<dbReference type="EMBL" id="JAGQHS010000152">
    <property type="protein sequence ID" value="MCA9758221.1"/>
    <property type="molecule type" value="Genomic_DNA"/>
</dbReference>
<keyword evidence="1" id="KW-0732">Signal</keyword>
<proteinExistence type="predicted"/>
<accession>A0A956NGW9</accession>
<reference evidence="2" key="1">
    <citation type="submission" date="2020-04" db="EMBL/GenBank/DDBJ databases">
        <authorList>
            <person name="Zhang T."/>
        </authorList>
    </citation>
    <scope>NUCLEOTIDE SEQUENCE</scope>
    <source>
        <strain evidence="2">HKST-UBA02</strain>
    </source>
</reference>
<keyword evidence="2" id="KW-0645">Protease</keyword>
<keyword evidence="2" id="KW-0121">Carboxypeptidase</keyword>
<dbReference type="Proteomes" id="UP000739538">
    <property type="component" value="Unassembled WGS sequence"/>
</dbReference>
<evidence type="ECO:0000313" key="2">
    <source>
        <dbReference type="EMBL" id="MCA9758221.1"/>
    </source>
</evidence>